<proteinExistence type="predicted"/>
<dbReference type="Proteomes" id="UP001501425">
    <property type="component" value="Unassembled WGS sequence"/>
</dbReference>
<dbReference type="EMBL" id="BAAADQ010000006">
    <property type="protein sequence ID" value="GAA0541546.1"/>
    <property type="molecule type" value="Genomic_DNA"/>
</dbReference>
<reference evidence="2" key="2">
    <citation type="submission" date="2023-12" db="EMBL/GenBank/DDBJ databases">
        <authorList>
            <person name="Sun Q."/>
            <person name="Inoue M."/>
        </authorList>
    </citation>
    <scope>NUCLEOTIDE SEQUENCE</scope>
    <source>
        <strain evidence="2">JCM 14265</strain>
    </source>
</reference>
<dbReference type="Pfam" id="PF25212">
    <property type="entry name" value="HVO_A0114"/>
    <property type="match status" value="1"/>
</dbReference>
<protein>
    <recommendedName>
        <fullName evidence="4">Helix-turn-helix domain-containing protein</fullName>
    </recommendedName>
</protein>
<dbReference type="InterPro" id="IPR036388">
    <property type="entry name" value="WH-like_DNA-bd_sf"/>
</dbReference>
<reference evidence="2" key="1">
    <citation type="journal article" date="2014" name="Int. J. Syst. Evol. Microbiol.">
        <title>Complete genome sequence of Corynebacterium casei LMG S-19264T (=DSM 44701T), isolated from a smear-ripened cheese.</title>
        <authorList>
            <consortium name="US DOE Joint Genome Institute (JGI-PGF)"/>
            <person name="Walter F."/>
            <person name="Albersmeier A."/>
            <person name="Kalinowski J."/>
            <person name="Ruckert C."/>
        </authorList>
    </citation>
    <scope>NUCLEOTIDE SEQUENCE</scope>
    <source>
        <strain evidence="2">JCM 14265</strain>
    </source>
</reference>
<evidence type="ECO:0000313" key="2">
    <source>
        <dbReference type="EMBL" id="GAA0541546.1"/>
    </source>
</evidence>
<name>A0AAV3SRQ1_9EURY</name>
<accession>A0AAV3SRQ1</accession>
<feature type="region of interest" description="Disordered" evidence="1">
    <location>
        <begin position="1"/>
        <end position="25"/>
    </location>
</feature>
<evidence type="ECO:0008006" key="4">
    <source>
        <dbReference type="Google" id="ProtNLM"/>
    </source>
</evidence>
<evidence type="ECO:0000256" key="1">
    <source>
        <dbReference type="SAM" id="MobiDB-lite"/>
    </source>
</evidence>
<evidence type="ECO:0000313" key="3">
    <source>
        <dbReference type="Proteomes" id="UP001501425"/>
    </source>
</evidence>
<dbReference type="RefSeq" id="WP_371153042.1">
    <property type="nucleotide sequence ID" value="NZ_JBEDNW010000008.1"/>
</dbReference>
<organism evidence="2 3">
    <name type="scientific">Halorubrum ejinorense</name>
    <dbReference type="NCBI Taxonomy" id="425309"/>
    <lineage>
        <taxon>Archaea</taxon>
        <taxon>Methanobacteriati</taxon>
        <taxon>Methanobacteriota</taxon>
        <taxon>Stenosarchaea group</taxon>
        <taxon>Halobacteria</taxon>
        <taxon>Halobacteriales</taxon>
        <taxon>Haloferacaceae</taxon>
        <taxon>Halorubrum</taxon>
    </lineage>
</organism>
<sequence length="121" mass="13128">MSESSVGTTPNADASDGGDNTKLRGEFARSLARGGMSGVQVISWDTAQEVLTPMRRELIEQLRESPPDSVRSLGRDLGRDKGQVSRDLAILAEHGIIRYDTDGSAKKPRLTQDHLVVEPVV</sequence>
<dbReference type="Gene3D" id="1.10.10.10">
    <property type="entry name" value="Winged helix-like DNA-binding domain superfamily/Winged helix DNA-binding domain"/>
    <property type="match status" value="1"/>
</dbReference>
<dbReference type="SUPFAM" id="SSF46785">
    <property type="entry name" value="Winged helix' DNA-binding domain"/>
    <property type="match status" value="1"/>
</dbReference>
<dbReference type="InterPro" id="IPR036390">
    <property type="entry name" value="WH_DNA-bd_sf"/>
</dbReference>
<dbReference type="AlphaFoldDB" id="A0AAV3SRQ1"/>
<feature type="compositionally biased region" description="Polar residues" evidence="1">
    <location>
        <begin position="1"/>
        <end position="12"/>
    </location>
</feature>
<comment type="caution">
    <text evidence="2">The sequence shown here is derived from an EMBL/GenBank/DDBJ whole genome shotgun (WGS) entry which is preliminary data.</text>
</comment>
<gene>
    <name evidence="2" type="ORF">GCM10008994_15790</name>
</gene>